<evidence type="ECO:0000256" key="1">
    <source>
        <dbReference type="SAM" id="Phobius"/>
    </source>
</evidence>
<protein>
    <submittedName>
        <fullName evidence="2">Uncharacterized protein</fullName>
    </submittedName>
</protein>
<dbReference type="AlphaFoldDB" id="A0A2P2IMI1"/>
<dbReference type="EMBL" id="GGEC01001966">
    <property type="protein sequence ID" value="MBW82449.1"/>
    <property type="molecule type" value="Transcribed_RNA"/>
</dbReference>
<reference evidence="2" key="1">
    <citation type="submission" date="2018-02" db="EMBL/GenBank/DDBJ databases">
        <title>Rhizophora mucronata_Transcriptome.</title>
        <authorList>
            <person name="Meera S.P."/>
            <person name="Sreeshan A."/>
            <person name="Augustine A."/>
        </authorList>
    </citation>
    <scope>NUCLEOTIDE SEQUENCE</scope>
    <source>
        <tissue evidence="2">Leaf</tissue>
    </source>
</reference>
<name>A0A2P2IMI1_RHIMU</name>
<feature type="transmembrane region" description="Helical" evidence="1">
    <location>
        <begin position="12"/>
        <end position="37"/>
    </location>
</feature>
<keyword evidence="1" id="KW-0812">Transmembrane</keyword>
<evidence type="ECO:0000313" key="2">
    <source>
        <dbReference type="EMBL" id="MBW82449.1"/>
    </source>
</evidence>
<sequence length="47" mass="5634">MEYFIEIDNFGFYFFFWLFVFLMGRANPKLGFIVLLAGQENLEPYAN</sequence>
<accession>A0A2P2IMI1</accession>
<proteinExistence type="predicted"/>
<keyword evidence="1" id="KW-0472">Membrane</keyword>
<keyword evidence="1" id="KW-1133">Transmembrane helix</keyword>
<organism evidence="2">
    <name type="scientific">Rhizophora mucronata</name>
    <name type="common">Asiatic mangrove</name>
    <dbReference type="NCBI Taxonomy" id="61149"/>
    <lineage>
        <taxon>Eukaryota</taxon>
        <taxon>Viridiplantae</taxon>
        <taxon>Streptophyta</taxon>
        <taxon>Embryophyta</taxon>
        <taxon>Tracheophyta</taxon>
        <taxon>Spermatophyta</taxon>
        <taxon>Magnoliopsida</taxon>
        <taxon>eudicotyledons</taxon>
        <taxon>Gunneridae</taxon>
        <taxon>Pentapetalae</taxon>
        <taxon>rosids</taxon>
        <taxon>fabids</taxon>
        <taxon>Malpighiales</taxon>
        <taxon>Rhizophoraceae</taxon>
        <taxon>Rhizophora</taxon>
    </lineage>
</organism>